<keyword evidence="3" id="KW-1185">Reference proteome</keyword>
<accession>A0A4S2GXV3</accession>
<dbReference type="Proteomes" id="UP000308054">
    <property type="component" value="Unassembled WGS sequence"/>
</dbReference>
<feature type="transmembrane region" description="Helical" evidence="1">
    <location>
        <begin position="109"/>
        <end position="128"/>
    </location>
</feature>
<dbReference type="AlphaFoldDB" id="A0A4S2GXV3"/>
<evidence type="ECO:0000256" key="1">
    <source>
        <dbReference type="SAM" id="Phobius"/>
    </source>
</evidence>
<dbReference type="RefSeq" id="WP_135996808.1">
    <property type="nucleotide sequence ID" value="NZ_CP071057.1"/>
</dbReference>
<feature type="transmembrane region" description="Helical" evidence="1">
    <location>
        <begin position="16"/>
        <end position="38"/>
    </location>
</feature>
<evidence type="ECO:0000313" key="2">
    <source>
        <dbReference type="EMBL" id="TGY87894.1"/>
    </source>
</evidence>
<comment type="caution">
    <text evidence="2">The sequence shown here is derived from an EMBL/GenBank/DDBJ whole genome shotgun (WGS) entry which is preliminary data.</text>
</comment>
<gene>
    <name evidence="2" type="ORF">E5163_13335</name>
</gene>
<name>A0A4S2GXV3_9PROT</name>
<evidence type="ECO:0000313" key="3">
    <source>
        <dbReference type="Proteomes" id="UP000308054"/>
    </source>
</evidence>
<protein>
    <submittedName>
        <fullName evidence="2">Uncharacterized protein</fullName>
    </submittedName>
</protein>
<keyword evidence="1" id="KW-0812">Transmembrane</keyword>
<reference evidence="2 3" key="1">
    <citation type="journal article" date="2017" name="Int. J. Syst. Evol. Microbiol.">
        <title>Marinicauda algicola sp. nov., isolated from a marine red alga Rhodosorus marinus.</title>
        <authorList>
            <person name="Jeong S.E."/>
            <person name="Jeon S.H."/>
            <person name="Chun B.H."/>
            <person name="Kim D.W."/>
            <person name="Jeon C.O."/>
        </authorList>
    </citation>
    <scope>NUCLEOTIDE SEQUENCE [LARGE SCALE GENOMIC DNA]</scope>
    <source>
        <strain evidence="2 3">JCM 31718</strain>
    </source>
</reference>
<feature type="transmembrane region" description="Helical" evidence="1">
    <location>
        <begin position="45"/>
        <end position="66"/>
    </location>
</feature>
<organism evidence="2 3">
    <name type="scientific">Marinicauda algicola</name>
    <dbReference type="NCBI Taxonomy" id="2029849"/>
    <lineage>
        <taxon>Bacteria</taxon>
        <taxon>Pseudomonadati</taxon>
        <taxon>Pseudomonadota</taxon>
        <taxon>Alphaproteobacteria</taxon>
        <taxon>Maricaulales</taxon>
        <taxon>Maricaulaceae</taxon>
        <taxon>Marinicauda</taxon>
    </lineage>
</organism>
<keyword evidence="1" id="KW-0472">Membrane</keyword>
<dbReference type="OrthoDB" id="7630798at2"/>
<keyword evidence="1" id="KW-1133">Transmembrane helix</keyword>
<proteinExistence type="predicted"/>
<sequence length="138" mass="15102">MSEADVIEQLVEYMNVLMMGVSVFFTIVSAYVVALYAFLARAGFFLKLFAFAFFTAAVGFLIVFFLGAQTQHEGLLQTLYLIEQTHGLSPAGQAALANSAGGIDARIETVMWAVGLGFYIAAFFLTFFPRLTLRATTD</sequence>
<dbReference type="EMBL" id="SRXW01000004">
    <property type="protein sequence ID" value="TGY87894.1"/>
    <property type="molecule type" value="Genomic_DNA"/>
</dbReference>